<dbReference type="EMBL" id="VUJX02000001">
    <property type="protein sequence ID" value="KAL0942872.1"/>
    <property type="molecule type" value="Genomic_DNA"/>
</dbReference>
<gene>
    <name evidence="1" type="ORF">CTRU02_200758</name>
</gene>
<evidence type="ECO:0000313" key="1">
    <source>
        <dbReference type="EMBL" id="KAL0942872.1"/>
    </source>
</evidence>
<comment type="caution">
    <text evidence="1">The sequence shown here is derived from an EMBL/GenBank/DDBJ whole genome shotgun (WGS) entry which is preliminary data.</text>
</comment>
<dbReference type="Proteomes" id="UP000805649">
    <property type="component" value="Unassembled WGS sequence"/>
</dbReference>
<keyword evidence="2" id="KW-1185">Reference proteome</keyword>
<reference evidence="1 2" key="1">
    <citation type="journal article" date="2020" name="Phytopathology">
        <title>Genome Sequence Resources of Colletotrichum truncatum, C. plurivorum, C. musicola, and C. sojae: Four Species Pathogenic to Soybean (Glycine max).</title>
        <authorList>
            <person name="Rogerio F."/>
            <person name="Boufleur T.R."/>
            <person name="Ciampi-Guillardi M."/>
            <person name="Sukno S.A."/>
            <person name="Thon M.R."/>
            <person name="Massola Junior N.S."/>
            <person name="Baroncelli R."/>
        </authorList>
    </citation>
    <scope>NUCLEOTIDE SEQUENCE [LARGE SCALE GENOMIC DNA]</scope>
    <source>
        <strain evidence="1 2">CMES1059</strain>
    </source>
</reference>
<accession>A0ACC3ZFG8</accession>
<name>A0ACC3ZFG8_COLTU</name>
<protein>
    <submittedName>
        <fullName evidence="1">Salicylate hydroxylase</fullName>
    </submittedName>
</protein>
<evidence type="ECO:0000313" key="2">
    <source>
        <dbReference type="Proteomes" id="UP000805649"/>
    </source>
</evidence>
<sequence length="435" mass="48317">MKVLIVGAGLGGLACAIACKKEGLEVVVLERANRIVPIGSGIQVPPNGTRIARQLGFLDRLLERGVAIDGVQLRRYANGEPLHPLSEKSYQEQYGDPWMVVHRADFHAVMWDECEALGVDLCLDLDVESIDFENNTVWLEDGDDISGDVVIGSDGMSVLNLIGLYSVCRNQLLGKPSPAAETGDVAYRASFPLEYLKSLNDAKIEELYSRKRITIWVGPQKYTLFYPVRGGKEFNLVLFKPDVMPHGQRHIDGEVGEMRQEYEGWDETLVKLISRIPRVQKWKPCTHPELETWTKKCVALLGDSCHPSLPYQAQGAAMAIEDGAVLGRLLGMLNTSAQESLTELIPEVLQLYESLRKSRTTLNVQGARSNHKWYRVPDGPEQQARDAEMAGSSLGEGLLPTGWSWIDSDYQQKLLGHDSVAEAVEAFKAWETSRA</sequence>
<organism evidence="1 2">
    <name type="scientific">Colletotrichum truncatum</name>
    <name type="common">Anthracnose fungus</name>
    <name type="synonym">Colletotrichum capsici</name>
    <dbReference type="NCBI Taxonomy" id="5467"/>
    <lineage>
        <taxon>Eukaryota</taxon>
        <taxon>Fungi</taxon>
        <taxon>Dikarya</taxon>
        <taxon>Ascomycota</taxon>
        <taxon>Pezizomycotina</taxon>
        <taxon>Sordariomycetes</taxon>
        <taxon>Hypocreomycetidae</taxon>
        <taxon>Glomerellales</taxon>
        <taxon>Glomerellaceae</taxon>
        <taxon>Colletotrichum</taxon>
        <taxon>Colletotrichum truncatum species complex</taxon>
    </lineage>
</organism>
<proteinExistence type="predicted"/>